<reference evidence="15" key="2">
    <citation type="submission" date="2025-09" db="UniProtKB">
        <authorList>
            <consortium name="Ensembl"/>
        </authorList>
    </citation>
    <scope>IDENTIFICATION</scope>
</reference>
<dbReference type="GeneTree" id="ENSGT01150000286948"/>
<comment type="subcellular location">
    <subcellularLocation>
        <location evidence="1 13">Cell membrane</location>
        <topology evidence="1 13">Multi-pass membrane protein</topology>
    </subcellularLocation>
</comment>
<evidence type="ECO:0000313" key="16">
    <source>
        <dbReference type="Proteomes" id="UP000694421"/>
    </source>
</evidence>
<keyword evidence="9 12" id="KW-0675">Receptor</keyword>
<dbReference type="PRINTS" id="PR00245">
    <property type="entry name" value="OLFACTORYR"/>
</dbReference>
<evidence type="ECO:0000256" key="11">
    <source>
        <dbReference type="ARBA" id="ARBA00023224"/>
    </source>
</evidence>
<keyword evidence="3 13" id="KW-0716">Sensory transduction</keyword>
<reference evidence="15" key="1">
    <citation type="submission" date="2025-08" db="UniProtKB">
        <authorList>
            <consortium name="Ensembl"/>
        </authorList>
    </citation>
    <scope>IDENTIFICATION</scope>
</reference>
<keyword evidence="7 12" id="KW-0297">G-protein coupled receptor</keyword>
<dbReference type="GO" id="GO:0004930">
    <property type="term" value="F:G protein-coupled receptor activity"/>
    <property type="evidence" value="ECO:0007669"/>
    <property type="project" value="UniProtKB-KW"/>
</dbReference>
<dbReference type="InterPro" id="IPR017452">
    <property type="entry name" value="GPCR_Rhodpsn_7TM"/>
</dbReference>
<dbReference type="SUPFAM" id="SSF81321">
    <property type="entry name" value="Family A G protein-coupled receptor-like"/>
    <property type="match status" value="1"/>
</dbReference>
<dbReference type="Gene3D" id="1.20.1070.10">
    <property type="entry name" value="Rhodopsin 7-helix transmembrane proteins"/>
    <property type="match status" value="1"/>
</dbReference>
<feature type="transmembrane region" description="Helical" evidence="13">
    <location>
        <begin position="28"/>
        <end position="51"/>
    </location>
</feature>
<keyword evidence="16" id="KW-1185">Reference proteome</keyword>
<dbReference type="InterPro" id="IPR000725">
    <property type="entry name" value="Olfact_rcpt"/>
</dbReference>
<dbReference type="InterPro" id="IPR000276">
    <property type="entry name" value="GPCR_Rhodpsn"/>
</dbReference>
<dbReference type="PROSITE" id="PS50262">
    <property type="entry name" value="G_PROTEIN_RECEP_F1_2"/>
    <property type="match status" value="1"/>
</dbReference>
<evidence type="ECO:0000256" key="10">
    <source>
        <dbReference type="ARBA" id="ARBA00023180"/>
    </source>
</evidence>
<evidence type="ECO:0000256" key="8">
    <source>
        <dbReference type="ARBA" id="ARBA00023136"/>
    </source>
</evidence>
<keyword evidence="4 12" id="KW-0812">Transmembrane</keyword>
<feature type="transmembrane region" description="Helical" evidence="13">
    <location>
        <begin position="63"/>
        <end position="82"/>
    </location>
</feature>
<evidence type="ECO:0000256" key="6">
    <source>
        <dbReference type="ARBA" id="ARBA00022989"/>
    </source>
</evidence>
<keyword evidence="11 12" id="KW-0807">Transducer</keyword>
<feature type="transmembrane region" description="Helical" evidence="13">
    <location>
        <begin position="102"/>
        <end position="123"/>
    </location>
</feature>
<evidence type="ECO:0000256" key="12">
    <source>
        <dbReference type="RuleBase" id="RU000688"/>
    </source>
</evidence>
<feature type="domain" description="G-protein coupled receptors family 1 profile" evidence="14">
    <location>
        <begin position="44"/>
        <end position="293"/>
    </location>
</feature>
<keyword evidence="8 13" id="KW-0472">Membrane</keyword>
<feature type="transmembrane region" description="Helical" evidence="13">
    <location>
        <begin position="211"/>
        <end position="229"/>
    </location>
</feature>
<evidence type="ECO:0000256" key="7">
    <source>
        <dbReference type="ARBA" id="ARBA00023040"/>
    </source>
</evidence>
<name>A0A8D0E5R2_SALMN</name>
<sequence length="316" mass="35654">MGGQDKINQTTITTFILFGFAGYQELQLLLFLTFLVIYVITMAGNLLLIVLVAADLQLHSPMYFFLGNLSFLEICYTSTILPRMLSSLLTGDRSISVGGCLVQYYFFGSLASTECYLLAVMSYDRYLAICKPLHYSFLMNRRLCFSLIIASWVSGIVSNTIITCLELQLSFCGPREIEHFFCDMAPVVKLSCSYTHIVETVTFILASMDTIPPFLLTVISYVCILTNILQLQSRTMRKKAFSTCSSHLIVVTLFYGSLIIVYLIPKANSLKKLHQTFSLFYTVLTPMVNPLIYSLRNREVKKTSKLRALPAQDIVP</sequence>
<dbReference type="CDD" id="cd15911">
    <property type="entry name" value="7tmA_OR11A-like"/>
    <property type="match status" value="1"/>
</dbReference>
<proteinExistence type="inferred from homology"/>
<dbReference type="GO" id="GO:0005886">
    <property type="term" value="C:plasma membrane"/>
    <property type="evidence" value="ECO:0007669"/>
    <property type="project" value="UniProtKB-SubCell"/>
</dbReference>
<dbReference type="PROSITE" id="PS00237">
    <property type="entry name" value="G_PROTEIN_RECEP_F1_1"/>
    <property type="match status" value="1"/>
</dbReference>
<evidence type="ECO:0000256" key="1">
    <source>
        <dbReference type="ARBA" id="ARBA00004651"/>
    </source>
</evidence>
<dbReference type="GO" id="GO:0004984">
    <property type="term" value="F:olfactory receptor activity"/>
    <property type="evidence" value="ECO:0007669"/>
    <property type="project" value="InterPro"/>
</dbReference>
<keyword evidence="5 13" id="KW-0552">Olfaction</keyword>
<dbReference type="PANTHER" id="PTHR26452">
    <property type="entry name" value="OLFACTORY RECEPTOR"/>
    <property type="match status" value="1"/>
</dbReference>
<dbReference type="PRINTS" id="PR00237">
    <property type="entry name" value="GPCRRHODOPSN"/>
</dbReference>
<comment type="similarity">
    <text evidence="12">Belongs to the G-protein coupled receptor 1 family.</text>
</comment>
<keyword evidence="10" id="KW-0325">Glycoprotein</keyword>
<accession>A0A8D0E5R2</accession>
<keyword evidence="6 13" id="KW-1133">Transmembrane helix</keyword>
<evidence type="ECO:0000256" key="4">
    <source>
        <dbReference type="ARBA" id="ARBA00022692"/>
    </source>
</evidence>
<evidence type="ECO:0000256" key="3">
    <source>
        <dbReference type="ARBA" id="ARBA00022606"/>
    </source>
</evidence>
<feature type="transmembrane region" description="Helical" evidence="13">
    <location>
        <begin position="241"/>
        <end position="264"/>
    </location>
</feature>
<feature type="transmembrane region" description="Helical" evidence="13">
    <location>
        <begin position="276"/>
        <end position="295"/>
    </location>
</feature>
<keyword evidence="2 13" id="KW-1003">Cell membrane</keyword>
<dbReference type="AlphaFoldDB" id="A0A8D0E5R2"/>
<evidence type="ECO:0000256" key="13">
    <source>
        <dbReference type="RuleBase" id="RU363047"/>
    </source>
</evidence>
<feature type="transmembrane region" description="Helical" evidence="13">
    <location>
        <begin position="143"/>
        <end position="162"/>
    </location>
</feature>
<dbReference type="Pfam" id="PF13853">
    <property type="entry name" value="7tm_4"/>
    <property type="match status" value="1"/>
</dbReference>
<evidence type="ECO:0000256" key="2">
    <source>
        <dbReference type="ARBA" id="ARBA00022475"/>
    </source>
</evidence>
<protein>
    <recommendedName>
        <fullName evidence="13">Olfactory receptor</fullName>
    </recommendedName>
</protein>
<evidence type="ECO:0000256" key="9">
    <source>
        <dbReference type="ARBA" id="ARBA00023170"/>
    </source>
</evidence>
<dbReference type="Proteomes" id="UP000694421">
    <property type="component" value="Unplaced"/>
</dbReference>
<dbReference type="Ensembl" id="ENSSMRT00000030997.1">
    <property type="protein sequence ID" value="ENSSMRP00000026518.1"/>
    <property type="gene ID" value="ENSSMRG00000020492.1"/>
</dbReference>
<evidence type="ECO:0000256" key="5">
    <source>
        <dbReference type="ARBA" id="ARBA00022725"/>
    </source>
</evidence>
<dbReference type="OMA" id="YMITIAG"/>
<evidence type="ECO:0000259" key="14">
    <source>
        <dbReference type="PROSITE" id="PS50262"/>
    </source>
</evidence>
<organism evidence="15 16">
    <name type="scientific">Salvator merianae</name>
    <name type="common">Argentine black and white tegu</name>
    <name type="synonym">Tupinambis merianae</name>
    <dbReference type="NCBI Taxonomy" id="96440"/>
    <lineage>
        <taxon>Eukaryota</taxon>
        <taxon>Metazoa</taxon>
        <taxon>Chordata</taxon>
        <taxon>Craniata</taxon>
        <taxon>Vertebrata</taxon>
        <taxon>Euteleostomi</taxon>
        <taxon>Lepidosauria</taxon>
        <taxon>Squamata</taxon>
        <taxon>Bifurcata</taxon>
        <taxon>Unidentata</taxon>
        <taxon>Episquamata</taxon>
        <taxon>Laterata</taxon>
        <taxon>Teiioidea</taxon>
        <taxon>Teiidae</taxon>
        <taxon>Salvator</taxon>
    </lineage>
</organism>
<evidence type="ECO:0000313" key="15">
    <source>
        <dbReference type="Ensembl" id="ENSSMRP00000026518.1"/>
    </source>
</evidence>
<dbReference type="InterPro" id="IPR050516">
    <property type="entry name" value="Olfactory_GPCR"/>
</dbReference>
<dbReference type="FunFam" id="1.20.1070.10:FF:000010">
    <property type="entry name" value="Olfactory receptor"/>
    <property type="match status" value="1"/>
</dbReference>